<proteinExistence type="inferred from homology"/>
<keyword evidence="13" id="KW-1185">Reference proteome</keyword>
<dbReference type="GeneID" id="63686481"/>
<protein>
    <submittedName>
        <fullName evidence="12">Cytochrome P450</fullName>
    </submittedName>
</protein>
<keyword evidence="5 9" id="KW-0479">Metal-binding</keyword>
<dbReference type="EMBL" id="JH795879">
    <property type="protein sequence ID" value="EJT97006.1"/>
    <property type="molecule type" value="Genomic_DNA"/>
</dbReference>
<dbReference type="Pfam" id="PF00067">
    <property type="entry name" value="p450"/>
    <property type="match status" value="1"/>
</dbReference>
<dbReference type="GO" id="GO:0004497">
    <property type="term" value="F:monooxygenase activity"/>
    <property type="evidence" value="ECO:0007669"/>
    <property type="project" value="UniProtKB-KW"/>
</dbReference>
<evidence type="ECO:0000256" key="6">
    <source>
        <dbReference type="ARBA" id="ARBA00023002"/>
    </source>
</evidence>
<dbReference type="Gene3D" id="1.10.630.10">
    <property type="entry name" value="Cytochrome P450"/>
    <property type="match status" value="1"/>
</dbReference>
<dbReference type="GO" id="GO:0005506">
    <property type="term" value="F:iron ion binding"/>
    <property type="evidence" value="ECO:0007669"/>
    <property type="project" value="InterPro"/>
</dbReference>
<reference evidence="12 13" key="1">
    <citation type="journal article" date="2012" name="Science">
        <title>The Paleozoic origin of enzymatic lignin decomposition reconstructed from 31 fungal genomes.</title>
        <authorList>
            <person name="Floudas D."/>
            <person name="Binder M."/>
            <person name="Riley R."/>
            <person name="Barry K."/>
            <person name="Blanchette R.A."/>
            <person name="Henrissat B."/>
            <person name="Martinez A.T."/>
            <person name="Otillar R."/>
            <person name="Spatafora J.W."/>
            <person name="Yadav J.S."/>
            <person name="Aerts A."/>
            <person name="Benoit I."/>
            <person name="Boyd A."/>
            <person name="Carlson A."/>
            <person name="Copeland A."/>
            <person name="Coutinho P.M."/>
            <person name="de Vries R.P."/>
            <person name="Ferreira P."/>
            <person name="Findley K."/>
            <person name="Foster B."/>
            <person name="Gaskell J."/>
            <person name="Glotzer D."/>
            <person name="Gorecki P."/>
            <person name="Heitman J."/>
            <person name="Hesse C."/>
            <person name="Hori C."/>
            <person name="Igarashi K."/>
            <person name="Jurgens J.A."/>
            <person name="Kallen N."/>
            <person name="Kersten P."/>
            <person name="Kohler A."/>
            <person name="Kuees U."/>
            <person name="Kumar T.K.A."/>
            <person name="Kuo A."/>
            <person name="LaButti K."/>
            <person name="Larrondo L.F."/>
            <person name="Lindquist E."/>
            <person name="Ling A."/>
            <person name="Lombard V."/>
            <person name="Lucas S."/>
            <person name="Lundell T."/>
            <person name="Martin R."/>
            <person name="McLaughlin D.J."/>
            <person name="Morgenstern I."/>
            <person name="Morin E."/>
            <person name="Murat C."/>
            <person name="Nagy L.G."/>
            <person name="Nolan M."/>
            <person name="Ohm R.A."/>
            <person name="Patyshakuliyeva A."/>
            <person name="Rokas A."/>
            <person name="Ruiz-Duenas F.J."/>
            <person name="Sabat G."/>
            <person name="Salamov A."/>
            <person name="Samejima M."/>
            <person name="Schmutz J."/>
            <person name="Slot J.C."/>
            <person name="St John F."/>
            <person name="Stenlid J."/>
            <person name="Sun H."/>
            <person name="Sun S."/>
            <person name="Syed K."/>
            <person name="Tsang A."/>
            <person name="Wiebenga A."/>
            <person name="Young D."/>
            <person name="Pisabarro A."/>
            <person name="Eastwood D.C."/>
            <person name="Martin F."/>
            <person name="Cullen D."/>
            <person name="Grigoriev I.V."/>
            <person name="Hibbett D.S."/>
        </authorList>
    </citation>
    <scope>NUCLEOTIDE SEQUENCE [LARGE SCALE GENOMIC DNA]</scope>
    <source>
        <strain evidence="12 13">DJM-731 SS1</strain>
    </source>
</reference>
<feature type="transmembrane region" description="Helical" evidence="11">
    <location>
        <begin position="30"/>
        <end position="54"/>
    </location>
</feature>
<feature type="transmembrane region" description="Helical" evidence="11">
    <location>
        <begin position="5"/>
        <end position="24"/>
    </location>
</feature>
<dbReference type="OrthoDB" id="1470350at2759"/>
<comment type="similarity">
    <text evidence="3 10">Belongs to the cytochrome P450 family.</text>
</comment>
<evidence type="ECO:0000256" key="3">
    <source>
        <dbReference type="ARBA" id="ARBA00010617"/>
    </source>
</evidence>
<comment type="cofactor">
    <cofactor evidence="1 9">
        <name>heme</name>
        <dbReference type="ChEBI" id="CHEBI:30413"/>
    </cofactor>
</comment>
<evidence type="ECO:0000256" key="7">
    <source>
        <dbReference type="ARBA" id="ARBA00023004"/>
    </source>
</evidence>
<keyword evidence="6 10" id="KW-0560">Oxidoreductase</keyword>
<dbReference type="InterPro" id="IPR002401">
    <property type="entry name" value="Cyt_P450_E_grp-I"/>
</dbReference>
<dbReference type="PANTHER" id="PTHR24305">
    <property type="entry name" value="CYTOCHROME P450"/>
    <property type="match status" value="1"/>
</dbReference>
<dbReference type="InterPro" id="IPR036396">
    <property type="entry name" value="Cyt_P450_sf"/>
</dbReference>
<dbReference type="Proteomes" id="UP000030653">
    <property type="component" value="Unassembled WGS sequence"/>
</dbReference>
<dbReference type="InterPro" id="IPR017972">
    <property type="entry name" value="Cyt_P450_CS"/>
</dbReference>
<gene>
    <name evidence="12" type="ORF">DACRYDRAFT_19044</name>
</gene>
<keyword evidence="11" id="KW-0472">Membrane</keyword>
<evidence type="ECO:0000256" key="4">
    <source>
        <dbReference type="ARBA" id="ARBA00022617"/>
    </source>
</evidence>
<evidence type="ECO:0000313" key="13">
    <source>
        <dbReference type="Proteomes" id="UP000030653"/>
    </source>
</evidence>
<dbReference type="GO" id="GO:0016705">
    <property type="term" value="F:oxidoreductase activity, acting on paired donors, with incorporation or reduction of molecular oxygen"/>
    <property type="evidence" value="ECO:0007669"/>
    <property type="project" value="InterPro"/>
</dbReference>
<keyword evidence="11" id="KW-0812">Transmembrane</keyword>
<dbReference type="InterPro" id="IPR001128">
    <property type="entry name" value="Cyt_P450"/>
</dbReference>
<keyword evidence="8 10" id="KW-0503">Monooxygenase</keyword>
<dbReference type="GO" id="GO:0020037">
    <property type="term" value="F:heme binding"/>
    <property type="evidence" value="ECO:0007669"/>
    <property type="project" value="InterPro"/>
</dbReference>
<dbReference type="RefSeq" id="XP_040623904.1">
    <property type="nucleotide sequence ID" value="XM_040771419.1"/>
</dbReference>
<dbReference type="PRINTS" id="PR00463">
    <property type="entry name" value="EP450I"/>
</dbReference>
<evidence type="ECO:0000256" key="8">
    <source>
        <dbReference type="ARBA" id="ARBA00023033"/>
    </source>
</evidence>
<evidence type="ECO:0000256" key="9">
    <source>
        <dbReference type="PIRSR" id="PIRSR602401-1"/>
    </source>
</evidence>
<dbReference type="OMA" id="APIIYRD"/>
<keyword evidence="11" id="KW-1133">Transmembrane helix</keyword>
<name>M5FUQ8_DACPD</name>
<dbReference type="PRINTS" id="PR00385">
    <property type="entry name" value="P450"/>
</dbReference>
<evidence type="ECO:0000256" key="11">
    <source>
        <dbReference type="SAM" id="Phobius"/>
    </source>
</evidence>
<keyword evidence="7 9" id="KW-0408">Iron</keyword>
<organism evidence="12 13">
    <name type="scientific">Dacryopinax primogenitus (strain DJM 731)</name>
    <name type="common">Brown rot fungus</name>
    <dbReference type="NCBI Taxonomy" id="1858805"/>
    <lineage>
        <taxon>Eukaryota</taxon>
        <taxon>Fungi</taxon>
        <taxon>Dikarya</taxon>
        <taxon>Basidiomycota</taxon>
        <taxon>Agaricomycotina</taxon>
        <taxon>Dacrymycetes</taxon>
        <taxon>Dacrymycetales</taxon>
        <taxon>Dacrymycetaceae</taxon>
        <taxon>Dacryopinax</taxon>
    </lineage>
</organism>
<feature type="binding site" description="axial binding residue" evidence="9">
    <location>
        <position position="480"/>
    </location>
    <ligand>
        <name>heme</name>
        <dbReference type="ChEBI" id="CHEBI:30413"/>
    </ligand>
    <ligandPart>
        <name>Fe</name>
        <dbReference type="ChEBI" id="CHEBI:18248"/>
    </ligandPart>
</feature>
<evidence type="ECO:0000256" key="1">
    <source>
        <dbReference type="ARBA" id="ARBA00001971"/>
    </source>
</evidence>
<dbReference type="PROSITE" id="PS00086">
    <property type="entry name" value="CYTOCHROME_P450"/>
    <property type="match status" value="1"/>
</dbReference>
<dbReference type="STRING" id="1858805.M5FUQ8"/>
<evidence type="ECO:0000256" key="5">
    <source>
        <dbReference type="ARBA" id="ARBA00022723"/>
    </source>
</evidence>
<evidence type="ECO:0000256" key="10">
    <source>
        <dbReference type="RuleBase" id="RU000461"/>
    </source>
</evidence>
<accession>M5FUQ8</accession>
<dbReference type="InterPro" id="IPR050121">
    <property type="entry name" value="Cytochrome_P450_monoxygenase"/>
</dbReference>
<evidence type="ECO:0000256" key="2">
    <source>
        <dbReference type="ARBA" id="ARBA00005179"/>
    </source>
</evidence>
<dbReference type="HOGENOM" id="CLU_001570_5_11_1"/>
<dbReference type="AlphaFoldDB" id="M5FUQ8"/>
<dbReference type="SUPFAM" id="SSF48264">
    <property type="entry name" value="Cytochrome P450"/>
    <property type="match status" value="1"/>
</dbReference>
<evidence type="ECO:0000313" key="12">
    <source>
        <dbReference type="EMBL" id="EJT97006.1"/>
    </source>
</evidence>
<sequence length="539" mass="59897">MTISIYALSIALIPYTTLLLPTNIPIPTSLIQPLIAFISFLLLSTILSHTYDILRRPANPQKYKIIRYRDLPGPRATSLIWGLEKDLYDDSPPGRLLERWSKEYGGAYRFRGVFGAKNITLTTPAALHHVLTTSVYLYPKPLGGRLWLGNLLGQGVLVSEGQVHARQRKQLARAFTPQALRGQHAIFERLAEGVVDAWKSLLARSPSSGEGGEGEGTTIDVQYWANRLSLDAIGLAGFGYSFGSLESAVEGTEQHPLARTFDKLTDSSGTYAAFVLRAVLFVWPGVLRIPSKRTRSIGEVRNSLGGEVKRVRREADQEGKTVIGILEQQAAAEGSGIADEEVEAQIMTLVFAGYETTSTAIAWALYELALHPSSQSELRAQLRLSPDYPLLLDAVIRETLRLHPPVLDLHRMAEQEDLVPLGEGKALWVERGTVVYVPLNVLSNEGREARWNPEQWLVPTEGKERERDIQWAFSDGPRVCIGRAFALGEIRTVVAALLREFEFAPEGEKEVEPFYSFVVRPRVRGERGSTLPLRVRRAA</sequence>
<dbReference type="PANTHER" id="PTHR24305:SF166">
    <property type="entry name" value="CYTOCHROME P450 12A4, MITOCHONDRIAL-RELATED"/>
    <property type="match status" value="1"/>
</dbReference>
<keyword evidence="4 9" id="KW-0349">Heme</keyword>
<comment type="pathway">
    <text evidence="2">Secondary metabolite biosynthesis.</text>
</comment>